<gene>
    <name evidence="4" type="ordered locus">Pcar_1533</name>
</gene>
<sequence>MDKPNLPGRFRGEPKKFMKIYVNIFKRIFDFIVTFVGLTLLLPVLFCLAILVKLSSPGPILFKQQRMGQGGKPFIFFKFRTMRVDAPGTGPGVTCGNDPRITPVGRLLRKTKLDELPQLFNVLRGDMSLVGPRPELIKYVQYHREDFAKILSVKPGITDNAAIDYRYEEEILKVCKDVESAYIEKVLPEKIKLYHKYIEGISFRTDLSLIFRTFLRLFDLPRLLEPFGIVKKQCKVCEGVHVCLVGANHLQNDLFVALMKNVLHCRCRFTNIGSRHELSQVIWNETVQKNLLFLDCFALGNGDVEEILHSVRQAIPCGTRLAFYNYRESATSEETVLALGVRCVFHPGDSPQQFCLGTRAILNEM</sequence>
<keyword evidence="2" id="KW-0812">Transmembrane</keyword>
<dbReference type="GO" id="GO:0016780">
    <property type="term" value="F:phosphotransferase activity, for other substituted phosphate groups"/>
    <property type="evidence" value="ECO:0007669"/>
    <property type="project" value="TreeGrafter"/>
</dbReference>
<evidence type="ECO:0000259" key="3">
    <source>
        <dbReference type="Pfam" id="PF02397"/>
    </source>
</evidence>
<dbReference type="AlphaFoldDB" id="Q3A4C9"/>
<accession>Q3A4C9</accession>
<reference evidence="4 5" key="2">
    <citation type="journal article" date="2012" name="BMC Genomics">
        <title>The genome of Pelobacter carbinolicus reveals surprising metabolic capabilities and physiological features.</title>
        <authorList>
            <person name="Aklujkar M."/>
            <person name="Haveman S.A."/>
            <person name="Didonato R.Jr."/>
            <person name="Chertkov O."/>
            <person name="Han C.S."/>
            <person name="Land M.L."/>
            <person name="Brown P."/>
            <person name="Lovley D.R."/>
        </authorList>
    </citation>
    <scope>NUCLEOTIDE SEQUENCE [LARGE SCALE GENOMIC DNA]</scope>
    <source>
        <strain evidence="5">DSM 2380 / NBRC 103641 / GraBd1</strain>
    </source>
</reference>
<reference evidence="5" key="1">
    <citation type="submission" date="2005-10" db="EMBL/GenBank/DDBJ databases">
        <title>Complete sequence of Pelobacter carbinolicus DSM 2380.</title>
        <authorList>
            <person name="Copeland A."/>
            <person name="Lucas S."/>
            <person name="Lapidus A."/>
            <person name="Barry K."/>
            <person name="Detter J.C."/>
            <person name="Glavina T."/>
            <person name="Hammon N."/>
            <person name="Israni S."/>
            <person name="Pitluck S."/>
            <person name="Chertkov O."/>
            <person name="Schmutz J."/>
            <person name="Larimer F."/>
            <person name="Land M."/>
            <person name="Kyrpides N."/>
            <person name="Ivanova N."/>
            <person name="Richardson P."/>
        </authorList>
    </citation>
    <scope>NUCLEOTIDE SEQUENCE [LARGE SCALE GENOMIC DNA]</scope>
    <source>
        <strain evidence="5">DSM 2380 / NBRC 103641 / GraBd1</strain>
    </source>
</reference>
<dbReference type="PANTHER" id="PTHR30576">
    <property type="entry name" value="COLANIC BIOSYNTHESIS UDP-GLUCOSE LIPID CARRIER TRANSFERASE"/>
    <property type="match status" value="1"/>
</dbReference>
<evidence type="ECO:0000256" key="1">
    <source>
        <dbReference type="ARBA" id="ARBA00006464"/>
    </source>
</evidence>
<keyword evidence="5" id="KW-1185">Reference proteome</keyword>
<evidence type="ECO:0000256" key="2">
    <source>
        <dbReference type="SAM" id="Phobius"/>
    </source>
</evidence>
<evidence type="ECO:0000313" key="4">
    <source>
        <dbReference type="EMBL" id="ABA88778.1"/>
    </source>
</evidence>
<keyword evidence="4" id="KW-0808">Transferase</keyword>
<name>Q3A4C9_SYNC1</name>
<evidence type="ECO:0000313" key="5">
    <source>
        <dbReference type="Proteomes" id="UP000002534"/>
    </source>
</evidence>
<keyword evidence="2" id="KW-0472">Membrane</keyword>
<dbReference type="HOGENOM" id="CLU_758313_0_0_7"/>
<dbReference type="Gene3D" id="3.40.50.2300">
    <property type="match status" value="1"/>
</dbReference>
<keyword evidence="2" id="KW-1133">Transmembrane helix</keyword>
<dbReference type="Pfam" id="PF02397">
    <property type="entry name" value="Bac_transf"/>
    <property type="match status" value="1"/>
</dbReference>
<dbReference type="Proteomes" id="UP000002534">
    <property type="component" value="Chromosome"/>
</dbReference>
<feature type="domain" description="Bacterial sugar transferase" evidence="3">
    <location>
        <begin position="26"/>
        <end position="218"/>
    </location>
</feature>
<organism evidence="4 5">
    <name type="scientific">Syntrophotalea carbinolica (strain DSM 2380 / NBRC 103641 / GraBd1)</name>
    <name type="common">Pelobacter carbinolicus</name>
    <dbReference type="NCBI Taxonomy" id="338963"/>
    <lineage>
        <taxon>Bacteria</taxon>
        <taxon>Pseudomonadati</taxon>
        <taxon>Thermodesulfobacteriota</taxon>
        <taxon>Desulfuromonadia</taxon>
        <taxon>Desulfuromonadales</taxon>
        <taxon>Syntrophotaleaceae</taxon>
        <taxon>Syntrophotalea</taxon>
    </lineage>
</organism>
<dbReference type="EMBL" id="CP000142">
    <property type="protein sequence ID" value="ABA88778.1"/>
    <property type="molecule type" value="Genomic_DNA"/>
</dbReference>
<dbReference type="STRING" id="338963.Pcar_1533"/>
<dbReference type="KEGG" id="pca:Pcar_1533"/>
<proteinExistence type="inferred from homology"/>
<dbReference type="PANTHER" id="PTHR30576:SF20">
    <property type="entry name" value="QUINOVOSAMINEPHOSPHOTRANSFERAE-RELATED"/>
    <property type="match status" value="1"/>
</dbReference>
<feature type="transmembrane region" description="Helical" evidence="2">
    <location>
        <begin position="28"/>
        <end position="52"/>
    </location>
</feature>
<comment type="similarity">
    <text evidence="1">Belongs to the bacterial sugar transferase family.</text>
</comment>
<dbReference type="eggNOG" id="COG2148">
    <property type="taxonomic scope" value="Bacteria"/>
</dbReference>
<protein>
    <submittedName>
        <fullName evidence="4">Undecaprenyl-phosphate glycosylphosphotransferase</fullName>
    </submittedName>
</protein>
<dbReference type="InterPro" id="IPR003362">
    <property type="entry name" value="Bact_transf"/>
</dbReference>